<evidence type="ECO:0008006" key="4">
    <source>
        <dbReference type="Google" id="ProtNLM"/>
    </source>
</evidence>
<evidence type="ECO:0000256" key="1">
    <source>
        <dbReference type="SAM" id="MobiDB-lite"/>
    </source>
</evidence>
<sequence>TQQNAALVEETAAASNAMQEQAARLAQAVAVFRIAAGPVVEAPRPVTHAPTRKRPAVAGPAAAAF</sequence>
<keyword evidence="3" id="KW-1185">Reference proteome</keyword>
<dbReference type="EMBL" id="JSAB01000305">
    <property type="protein sequence ID" value="RNF28705.1"/>
    <property type="molecule type" value="Genomic_DNA"/>
</dbReference>
<gene>
    <name evidence="2" type="ORF">NM04_21875</name>
</gene>
<reference evidence="2" key="1">
    <citation type="submission" date="2014-10" db="EMBL/GenBank/DDBJ databases">
        <title>Massilia sp. genome.</title>
        <authorList>
            <person name="Xu B."/>
            <person name="Dai L."/>
            <person name="Huang Z."/>
        </authorList>
    </citation>
    <scope>NUCLEOTIDE SEQUENCE [LARGE SCALE GENOMIC DNA]</scope>
    <source>
        <strain evidence="2">CFS-1</strain>
    </source>
</reference>
<name>A0A422QFI9_9BURK</name>
<evidence type="ECO:0000313" key="3">
    <source>
        <dbReference type="Proteomes" id="UP000283254"/>
    </source>
</evidence>
<feature type="region of interest" description="Disordered" evidence="1">
    <location>
        <begin position="45"/>
        <end position="65"/>
    </location>
</feature>
<comment type="caution">
    <text evidence="2">The sequence shown here is derived from an EMBL/GenBank/DDBJ whole genome shotgun (WGS) entry which is preliminary data.</text>
</comment>
<dbReference type="AlphaFoldDB" id="A0A422QFI9"/>
<feature type="compositionally biased region" description="Low complexity" evidence="1">
    <location>
        <begin position="56"/>
        <end position="65"/>
    </location>
</feature>
<organism evidence="2 3">
    <name type="scientific">Massilia aurea</name>
    <dbReference type="NCBI Taxonomy" id="373040"/>
    <lineage>
        <taxon>Bacteria</taxon>
        <taxon>Pseudomonadati</taxon>
        <taxon>Pseudomonadota</taxon>
        <taxon>Betaproteobacteria</taxon>
        <taxon>Burkholderiales</taxon>
        <taxon>Oxalobacteraceae</taxon>
        <taxon>Telluria group</taxon>
        <taxon>Massilia</taxon>
    </lineage>
</organism>
<dbReference type="Proteomes" id="UP000283254">
    <property type="component" value="Unassembled WGS sequence"/>
</dbReference>
<evidence type="ECO:0000313" key="2">
    <source>
        <dbReference type="EMBL" id="RNF28705.1"/>
    </source>
</evidence>
<proteinExistence type="predicted"/>
<accession>A0A422QFI9</accession>
<protein>
    <recommendedName>
        <fullName evidence="4">Chemotaxis protein</fullName>
    </recommendedName>
</protein>
<feature type="non-terminal residue" evidence="2">
    <location>
        <position position="1"/>
    </location>
</feature>